<evidence type="ECO:0000256" key="2">
    <source>
        <dbReference type="SAM" id="MobiDB-lite"/>
    </source>
</evidence>
<gene>
    <name evidence="3" type="ORF">ABG768_025711</name>
</gene>
<protein>
    <submittedName>
        <fullName evidence="3">Uncharacterized protein</fullName>
    </submittedName>
</protein>
<sequence length="110" mass="12857">MEACDEEVVEAMLEETAKVRHEHTPVPSPNPKKVRIKEKVKSKQADEITNEVIFDAIRTLIKRFDEQDQKLKIIEKRVEENAQAVKESKEDIGRMKEEIMDLRKNVSLKQ</sequence>
<organism evidence="3 4">
    <name type="scientific">Culter alburnus</name>
    <name type="common">Topmouth culter</name>
    <dbReference type="NCBI Taxonomy" id="194366"/>
    <lineage>
        <taxon>Eukaryota</taxon>
        <taxon>Metazoa</taxon>
        <taxon>Chordata</taxon>
        <taxon>Craniata</taxon>
        <taxon>Vertebrata</taxon>
        <taxon>Euteleostomi</taxon>
        <taxon>Actinopterygii</taxon>
        <taxon>Neopterygii</taxon>
        <taxon>Teleostei</taxon>
        <taxon>Ostariophysi</taxon>
        <taxon>Cypriniformes</taxon>
        <taxon>Xenocyprididae</taxon>
        <taxon>Xenocypridinae</taxon>
        <taxon>Culter</taxon>
    </lineage>
</organism>
<feature type="region of interest" description="Disordered" evidence="2">
    <location>
        <begin position="19"/>
        <end position="39"/>
    </location>
</feature>
<dbReference type="EMBL" id="JAWDJR010000007">
    <property type="protein sequence ID" value="KAK9972404.1"/>
    <property type="molecule type" value="Genomic_DNA"/>
</dbReference>
<accession>A0AAW2AI08</accession>
<keyword evidence="1" id="KW-0175">Coiled coil</keyword>
<evidence type="ECO:0000313" key="3">
    <source>
        <dbReference type="EMBL" id="KAK9972404.1"/>
    </source>
</evidence>
<feature type="coiled-coil region" evidence="1">
    <location>
        <begin position="71"/>
        <end position="105"/>
    </location>
</feature>
<dbReference type="AlphaFoldDB" id="A0AAW2AI08"/>
<comment type="caution">
    <text evidence="3">The sequence shown here is derived from an EMBL/GenBank/DDBJ whole genome shotgun (WGS) entry which is preliminary data.</text>
</comment>
<evidence type="ECO:0000256" key="1">
    <source>
        <dbReference type="SAM" id="Coils"/>
    </source>
</evidence>
<evidence type="ECO:0000313" key="4">
    <source>
        <dbReference type="Proteomes" id="UP001479290"/>
    </source>
</evidence>
<dbReference type="Gene3D" id="1.20.5.300">
    <property type="match status" value="1"/>
</dbReference>
<dbReference type="Proteomes" id="UP001479290">
    <property type="component" value="Unassembled WGS sequence"/>
</dbReference>
<reference evidence="3 4" key="1">
    <citation type="submission" date="2024-05" db="EMBL/GenBank/DDBJ databases">
        <title>A high-quality chromosomal-level genome assembly of Topmouth culter (Culter alburnus).</title>
        <authorList>
            <person name="Zhao H."/>
        </authorList>
    </citation>
    <scope>NUCLEOTIDE SEQUENCE [LARGE SCALE GENOMIC DNA]</scope>
    <source>
        <strain evidence="3">CATC2023</strain>
        <tissue evidence="3">Muscle</tissue>
    </source>
</reference>
<name>A0AAW2AI08_CULAL</name>
<keyword evidence="4" id="KW-1185">Reference proteome</keyword>
<proteinExistence type="predicted"/>